<dbReference type="PROSITE" id="PS50048">
    <property type="entry name" value="ZN2_CY6_FUNGAL_2"/>
    <property type="match status" value="1"/>
</dbReference>
<dbReference type="PANTHER" id="PTHR47655:SF2">
    <property type="entry name" value="QUINIC ACID UTILIZATION ACTIVATOR"/>
    <property type="match status" value="1"/>
</dbReference>
<dbReference type="Pfam" id="PF00172">
    <property type="entry name" value="Zn_clus"/>
    <property type="match status" value="1"/>
</dbReference>
<dbReference type="AlphaFoldDB" id="A0A8K0R5N8"/>
<dbReference type="PROSITE" id="PS00463">
    <property type="entry name" value="ZN2_CY6_FUNGAL_1"/>
    <property type="match status" value="1"/>
</dbReference>
<dbReference type="Proteomes" id="UP000813461">
    <property type="component" value="Unassembled WGS sequence"/>
</dbReference>
<proteinExistence type="predicted"/>
<accession>A0A8K0R5N8</accession>
<dbReference type="InterPro" id="IPR007219">
    <property type="entry name" value="XnlR_reg_dom"/>
</dbReference>
<dbReference type="GO" id="GO:0006351">
    <property type="term" value="P:DNA-templated transcription"/>
    <property type="evidence" value="ECO:0007669"/>
    <property type="project" value="InterPro"/>
</dbReference>
<dbReference type="CDD" id="cd12148">
    <property type="entry name" value="fungal_TF_MHR"/>
    <property type="match status" value="1"/>
</dbReference>
<dbReference type="InterPro" id="IPR052783">
    <property type="entry name" value="Metabolic/Drug-Res_Regulator"/>
</dbReference>
<dbReference type="GO" id="GO:0008270">
    <property type="term" value="F:zinc ion binding"/>
    <property type="evidence" value="ECO:0007669"/>
    <property type="project" value="InterPro"/>
</dbReference>
<protein>
    <recommendedName>
        <fullName evidence="4">Zn(2)-C6 fungal-type domain-containing protein</fullName>
    </recommendedName>
</protein>
<sequence>MSSQAPAKRRATQTADKPIKRTRVSRACDQCRLAREKCNGVQPTCLTCSSSKRACTYTANVKKRGIQPGYIRALELALAYLFQHNPENEILVNEKLAQGGSSSLLLSRDSKESNKLHKRWRKARFYNDVDKLLSGGEPPRHDQSEPLSPDSDEDDSGADEPPHAPLSSHRERSQALHQDVMSCPTSTAPSHQLSPTLTRVSMPTHSWKLFEHYFTNTHCWVPICEKHDLLKLSYSYPAEGLIVSSELSESGLHAELWSILAVAALQDPSYLRQQSQATEAVMEPKQLYATAKAFIPDEMGRFDLSHVKALLNLAICNISRDAMAAAWLLVATACRILDVTDGSVFAANSRLKHVVRACAVLDGLLALHLGKRPYFRKDEVRHLGRIDEDGLDEWQPWTGTTSKTMLQPRTPLLALSTFNATPDLLTLLTGDESVADSLRCLHQWESSVPPKLAHAYHTSRSGPFNPPAILLKAIYHCVSFRLTSTLSSMSRLLDLLENAQDHMGWEQLPPVLRCLLASIEKLNTGLVLSSAMQRRLHRLQDGAKTAWSKSGTQAQWPKSLSPAKDVLATNYIPTPLSGTQYRPTVGPSDDLLQSPPDSRIPEGSFSVLSPQSNVLHIVPPSEQLNSHCAEIPGDLESFFDELASLDTTDNLDNQPQFMQNLGFAPDANMADLFSDYIPLQSTSFLPQDNSDAINIDHYGFYDGS</sequence>
<evidence type="ECO:0000259" key="4">
    <source>
        <dbReference type="PROSITE" id="PS50048"/>
    </source>
</evidence>
<evidence type="ECO:0000313" key="6">
    <source>
        <dbReference type="Proteomes" id="UP000813461"/>
    </source>
</evidence>
<comment type="caution">
    <text evidence="5">The sequence shown here is derived from an EMBL/GenBank/DDBJ whole genome shotgun (WGS) entry which is preliminary data.</text>
</comment>
<dbReference type="GO" id="GO:0000981">
    <property type="term" value="F:DNA-binding transcription factor activity, RNA polymerase II-specific"/>
    <property type="evidence" value="ECO:0007669"/>
    <property type="project" value="InterPro"/>
</dbReference>
<keyword evidence="1" id="KW-0479">Metal-binding</keyword>
<reference evidence="5" key="1">
    <citation type="journal article" date="2021" name="Nat. Commun.">
        <title>Genetic determinants of endophytism in the Arabidopsis root mycobiome.</title>
        <authorList>
            <person name="Mesny F."/>
            <person name="Miyauchi S."/>
            <person name="Thiergart T."/>
            <person name="Pickel B."/>
            <person name="Atanasova L."/>
            <person name="Karlsson M."/>
            <person name="Huettel B."/>
            <person name="Barry K.W."/>
            <person name="Haridas S."/>
            <person name="Chen C."/>
            <person name="Bauer D."/>
            <person name="Andreopoulos W."/>
            <person name="Pangilinan J."/>
            <person name="LaButti K."/>
            <person name="Riley R."/>
            <person name="Lipzen A."/>
            <person name="Clum A."/>
            <person name="Drula E."/>
            <person name="Henrissat B."/>
            <person name="Kohler A."/>
            <person name="Grigoriev I.V."/>
            <person name="Martin F.M."/>
            <person name="Hacquard S."/>
        </authorList>
    </citation>
    <scope>NUCLEOTIDE SEQUENCE</scope>
    <source>
        <strain evidence="5">MPI-SDFR-AT-0120</strain>
    </source>
</reference>
<name>A0A8K0R5N8_9PLEO</name>
<dbReference type="SUPFAM" id="SSF57701">
    <property type="entry name" value="Zn2/Cys6 DNA-binding domain"/>
    <property type="match status" value="1"/>
</dbReference>
<evidence type="ECO:0000256" key="2">
    <source>
        <dbReference type="ARBA" id="ARBA00023242"/>
    </source>
</evidence>
<gene>
    <name evidence="5" type="ORF">FB567DRAFT_334055</name>
</gene>
<feature type="region of interest" description="Disordered" evidence="3">
    <location>
        <begin position="131"/>
        <end position="197"/>
    </location>
</feature>
<dbReference type="EMBL" id="JAGMVJ010000008">
    <property type="protein sequence ID" value="KAH7088246.1"/>
    <property type="molecule type" value="Genomic_DNA"/>
</dbReference>
<dbReference type="OrthoDB" id="3364175at2759"/>
<organism evidence="5 6">
    <name type="scientific">Paraphoma chrysanthemicola</name>
    <dbReference type="NCBI Taxonomy" id="798071"/>
    <lineage>
        <taxon>Eukaryota</taxon>
        <taxon>Fungi</taxon>
        <taxon>Dikarya</taxon>
        <taxon>Ascomycota</taxon>
        <taxon>Pezizomycotina</taxon>
        <taxon>Dothideomycetes</taxon>
        <taxon>Pleosporomycetidae</taxon>
        <taxon>Pleosporales</taxon>
        <taxon>Pleosporineae</taxon>
        <taxon>Phaeosphaeriaceae</taxon>
        <taxon>Paraphoma</taxon>
    </lineage>
</organism>
<evidence type="ECO:0000256" key="3">
    <source>
        <dbReference type="SAM" id="MobiDB-lite"/>
    </source>
</evidence>
<evidence type="ECO:0000256" key="1">
    <source>
        <dbReference type="ARBA" id="ARBA00022723"/>
    </source>
</evidence>
<keyword evidence="6" id="KW-1185">Reference proteome</keyword>
<evidence type="ECO:0000313" key="5">
    <source>
        <dbReference type="EMBL" id="KAH7088246.1"/>
    </source>
</evidence>
<dbReference type="PANTHER" id="PTHR47655">
    <property type="entry name" value="QUINIC ACID UTILIZATION ACTIVATOR"/>
    <property type="match status" value="1"/>
</dbReference>
<dbReference type="InterPro" id="IPR036864">
    <property type="entry name" value="Zn2-C6_fun-type_DNA-bd_sf"/>
</dbReference>
<dbReference type="SMART" id="SM00066">
    <property type="entry name" value="GAL4"/>
    <property type="match status" value="1"/>
</dbReference>
<dbReference type="CDD" id="cd00067">
    <property type="entry name" value="GAL4"/>
    <property type="match status" value="1"/>
</dbReference>
<dbReference type="Gene3D" id="4.10.240.10">
    <property type="entry name" value="Zn(2)-C6 fungal-type DNA-binding domain"/>
    <property type="match status" value="1"/>
</dbReference>
<feature type="domain" description="Zn(2)-C6 fungal-type" evidence="4">
    <location>
        <begin position="27"/>
        <end position="57"/>
    </location>
</feature>
<feature type="compositionally biased region" description="Polar residues" evidence="3">
    <location>
        <begin position="183"/>
        <end position="197"/>
    </location>
</feature>
<dbReference type="Pfam" id="PF04082">
    <property type="entry name" value="Fungal_trans"/>
    <property type="match status" value="1"/>
</dbReference>
<dbReference type="GO" id="GO:0045944">
    <property type="term" value="P:positive regulation of transcription by RNA polymerase II"/>
    <property type="evidence" value="ECO:0007669"/>
    <property type="project" value="TreeGrafter"/>
</dbReference>
<dbReference type="InterPro" id="IPR001138">
    <property type="entry name" value="Zn2Cys6_DnaBD"/>
</dbReference>
<keyword evidence="2" id="KW-0539">Nucleus</keyword>
<dbReference type="GO" id="GO:0003677">
    <property type="term" value="F:DNA binding"/>
    <property type="evidence" value="ECO:0007669"/>
    <property type="project" value="InterPro"/>
</dbReference>